<evidence type="ECO:0000313" key="2">
    <source>
        <dbReference type="Proteomes" id="UP001068379"/>
    </source>
</evidence>
<evidence type="ECO:0000313" key="1">
    <source>
        <dbReference type="EMBL" id="MCZ4330743.1"/>
    </source>
</evidence>
<sequence>MTVDGESQSTPQRFTKRPVVIEAIQYTGKPLNAYDIGQWAHAGRPPETNAIVLNHVTYLVIRTLEGNMVAQPGDWIIKGVKGEFYPCKPDIFAATYNPEIVLTEADAAADLAGTPRPDHPTI</sequence>
<gene>
    <name evidence="1" type="ORF">O4H32_12385</name>
</gene>
<keyword evidence="2" id="KW-1185">Reference proteome</keyword>
<dbReference type="EMBL" id="JAPWHE010000010">
    <property type="protein sequence ID" value="MCZ4330743.1"/>
    <property type="molecule type" value="Genomic_DNA"/>
</dbReference>
<accession>A0ABT4M5Z5</accession>
<dbReference type="Proteomes" id="UP001068379">
    <property type="component" value="Unassembled WGS sequence"/>
</dbReference>
<protein>
    <submittedName>
        <fullName evidence="1">Uncharacterized protein</fullName>
    </submittedName>
</protein>
<comment type="caution">
    <text evidence="1">The sequence shown here is derived from an EMBL/GenBank/DDBJ whole genome shotgun (WGS) entry which is preliminary data.</text>
</comment>
<reference evidence="1" key="1">
    <citation type="submission" date="2022-12" db="EMBL/GenBank/DDBJ databases">
        <title>Bacterial isolates from different developmental stages of Nematostella vectensis.</title>
        <authorList>
            <person name="Fraune S."/>
        </authorList>
    </citation>
    <scope>NUCLEOTIDE SEQUENCE</scope>
    <source>
        <strain evidence="1">G21619-S1</strain>
    </source>
</reference>
<name>A0ABT4M5Z5_9BURK</name>
<organism evidence="1 2">
    <name type="scientific">Castellaniella denitrificans</name>
    <dbReference type="NCBI Taxonomy" id="56119"/>
    <lineage>
        <taxon>Bacteria</taxon>
        <taxon>Pseudomonadati</taxon>
        <taxon>Pseudomonadota</taxon>
        <taxon>Betaproteobacteria</taxon>
        <taxon>Burkholderiales</taxon>
        <taxon>Alcaligenaceae</taxon>
        <taxon>Castellaniella</taxon>
    </lineage>
</organism>
<dbReference type="RefSeq" id="WP_269359608.1">
    <property type="nucleotide sequence ID" value="NZ_JAPWHE010000010.1"/>
</dbReference>
<proteinExistence type="predicted"/>